<evidence type="ECO:0008006" key="3">
    <source>
        <dbReference type="Google" id="ProtNLM"/>
    </source>
</evidence>
<accession>A0A379Z4K2</accession>
<dbReference type="Proteomes" id="UP000254765">
    <property type="component" value="Unassembled WGS sequence"/>
</dbReference>
<dbReference type="AlphaFoldDB" id="A0A379Z4K2"/>
<sequence length="743" mass="84386">MTSWSNLEKNVREYSQYIWNMPANPERINGVNFDCVLKISEIEHVIIEVTENKSLDKIRSDIAKIQAVRMSMMIKNIMVRPYIICGFIPTQGMRDAGNEYFINVISFMDFQRMFFDFSAYNTVRSSKQFGSAIDPLTGKDDTSAYTPVGYLHQKKGEIDAVEIAERILKGEKIILLGDYGSGKSRCFKEVFKILSKKSNETLLYPIAIDLKEVWGLVSAVEIIRRHFINLGMSESQTSSVIKAYNGERLCFLLDGFDEIGSRPWSENKSTLIELRKHALQGVKDLLSKTGAGCLISGRDHYFNSEAEMFSALGMDAKNSTIAKCKNEFSVEEFDKYLQLNHIAVELPEWLPKKPLVLKTIASLKVDKVSELFESSKNNEIGFWFDFIDAMCKRDSLIHPILDEQTVKNVLIRLASLTRNKPQNYGPLTEVEVVNVFHEVTGTYPNEQSTVMLQRLPGLGRVSSETSDRNFIDTFILDGLRALDLSEKIQSGDQRLSDLKWINPLYSLGTSVLVKEIEEKNLKTAFVNYIKNALHRDKVNRVSISDAISAISSEGDQELNMNNLMFDEPHFGFIDFDNSKISNVNFRNGIFEYVKLGKIDPPGVIMQSCHIVSLYGVSSATGLPDWIENCTIENYESVDTLTSIKNSGLNKTQEILVSILIKVYKQDGNGRLEHTLTKGLAHVNKKNMNQVLRYLISNGFLETSKDKGEMIYKPVRKFQGRIEKIITELNRSEDSIWKYVTSLE</sequence>
<protein>
    <recommendedName>
        <fullName evidence="3">NACHT domain-containing protein</fullName>
    </recommendedName>
</protein>
<proteinExistence type="predicted"/>
<reference evidence="1 2" key="1">
    <citation type="submission" date="2018-06" db="EMBL/GenBank/DDBJ databases">
        <authorList>
            <consortium name="Pathogen Informatics"/>
            <person name="Doyle S."/>
        </authorList>
    </citation>
    <scope>NUCLEOTIDE SEQUENCE [LARGE SCALE GENOMIC DNA]</scope>
    <source>
        <strain evidence="1 2">NCTC10211</strain>
    </source>
</reference>
<evidence type="ECO:0000313" key="1">
    <source>
        <dbReference type="EMBL" id="SUI54479.1"/>
    </source>
</evidence>
<gene>
    <name evidence="1" type="ORF">NCTC10211_02996</name>
</gene>
<dbReference type="EMBL" id="UGYK01000002">
    <property type="protein sequence ID" value="SUI54479.1"/>
    <property type="molecule type" value="Genomic_DNA"/>
</dbReference>
<evidence type="ECO:0000313" key="2">
    <source>
        <dbReference type="Proteomes" id="UP000254765"/>
    </source>
</evidence>
<dbReference type="InterPro" id="IPR027417">
    <property type="entry name" value="P-loop_NTPase"/>
</dbReference>
<organism evidence="1 2">
    <name type="scientific">Serratia marcescens</name>
    <dbReference type="NCBI Taxonomy" id="615"/>
    <lineage>
        <taxon>Bacteria</taxon>
        <taxon>Pseudomonadati</taxon>
        <taxon>Pseudomonadota</taxon>
        <taxon>Gammaproteobacteria</taxon>
        <taxon>Enterobacterales</taxon>
        <taxon>Yersiniaceae</taxon>
        <taxon>Serratia</taxon>
    </lineage>
</organism>
<dbReference type="Gene3D" id="3.40.50.300">
    <property type="entry name" value="P-loop containing nucleotide triphosphate hydrolases"/>
    <property type="match status" value="1"/>
</dbReference>
<dbReference type="RefSeq" id="WP_126186780.1">
    <property type="nucleotide sequence ID" value="NZ_CAMIQS010000001.1"/>
</dbReference>
<name>A0A379Z4K2_SERMA</name>